<dbReference type="EMBL" id="CP001034">
    <property type="protein sequence ID" value="ACB85903.1"/>
    <property type="molecule type" value="Genomic_DNA"/>
</dbReference>
<reference evidence="2 3" key="1">
    <citation type="submission" date="2008-04" db="EMBL/GenBank/DDBJ databases">
        <title>Complete sequence of chromosome of Natranaerobius thermophilus JW/NM-WN-LF.</title>
        <authorList>
            <consortium name="US DOE Joint Genome Institute"/>
            <person name="Copeland A."/>
            <person name="Lucas S."/>
            <person name="Lapidus A."/>
            <person name="Glavina del Rio T."/>
            <person name="Dalin E."/>
            <person name="Tice H."/>
            <person name="Bruce D."/>
            <person name="Goodwin L."/>
            <person name="Pitluck S."/>
            <person name="Chertkov O."/>
            <person name="Brettin T."/>
            <person name="Detter J.C."/>
            <person name="Han C."/>
            <person name="Kuske C.R."/>
            <person name="Schmutz J."/>
            <person name="Larimer F."/>
            <person name="Land M."/>
            <person name="Hauser L."/>
            <person name="Kyrpides N."/>
            <person name="Lykidis A."/>
            <person name="Mesbah N.M."/>
            <person name="Wiegel J."/>
        </authorList>
    </citation>
    <scope>NUCLEOTIDE SEQUENCE [LARGE SCALE GENOMIC DNA]</scope>
    <source>
        <strain evidence="3">ATCC BAA-1301 / DSM 18059 / JW/NM-WN-LF</strain>
    </source>
</reference>
<dbReference type="HOGENOM" id="CLU_2807952_0_0_9"/>
<evidence type="ECO:0000313" key="3">
    <source>
        <dbReference type="Proteomes" id="UP000001683"/>
    </source>
</evidence>
<proteinExistence type="predicted"/>
<name>B2A8L9_NATTJ</name>
<keyword evidence="3" id="KW-1185">Reference proteome</keyword>
<feature type="region of interest" description="Disordered" evidence="1">
    <location>
        <begin position="44"/>
        <end position="67"/>
    </location>
</feature>
<dbReference type="AlphaFoldDB" id="B2A8L9"/>
<protein>
    <submittedName>
        <fullName evidence="2">Uncharacterized protein</fullName>
    </submittedName>
</protein>
<dbReference type="Proteomes" id="UP000001683">
    <property type="component" value="Chromosome"/>
</dbReference>
<dbReference type="RefSeq" id="WP_012448753.1">
    <property type="nucleotide sequence ID" value="NC_010718.1"/>
</dbReference>
<dbReference type="OrthoDB" id="1725689at2"/>
<evidence type="ECO:0000256" key="1">
    <source>
        <dbReference type="SAM" id="MobiDB-lite"/>
    </source>
</evidence>
<sequence length="67" mass="7904">MEHRHWQLLKKEREALYEQFLSATGEAKSDLLVKIMELDEEMEALERDQQSPVIPHKSKNYFKDSAG</sequence>
<dbReference type="InParanoid" id="B2A8L9"/>
<evidence type="ECO:0000313" key="2">
    <source>
        <dbReference type="EMBL" id="ACB85903.1"/>
    </source>
</evidence>
<gene>
    <name evidence="2" type="ordered locus">Nther_2338</name>
</gene>
<reference evidence="2 3" key="2">
    <citation type="journal article" date="2011" name="J. Bacteriol.">
        <title>Complete genome sequence of the anaerobic, halophilic alkalithermophile Natranaerobius thermophilus JW/NM-WN-LF.</title>
        <authorList>
            <person name="Zhao B."/>
            <person name="Mesbah N.M."/>
            <person name="Dalin E."/>
            <person name="Goodwin L."/>
            <person name="Nolan M."/>
            <person name="Pitluck S."/>
            <person name="Chertkov O."/>
            <person name="Brettin T.S."/>
            <person name="Han J."/>
            <person name="Larimer F.W."/>
            <person name="Land M.L."/>
            <person name="Hauser L."/>
            <person name="Kyrpides N."/>
            <person name="Wiegel J."/>
        </authorList>
    </citation>
    <scope>NUCLEOTIDE SEQUENCE [LARGE SCALE GENOMIC DNA]</scope>
    <source>
        <strain evidence="3">ATCC BAA-1301 / DSM 18059 / JW/NM-WN-LF</strain>
    </source>
</reference>
<organism evidence="2 3">
    <name type="scientific">Natranaerobius thermophilus (strain ATCC BAA-1301 / DSM 18059 / JW/NM-WN-LF)</name>
    <dbReference type="NCBI Taxonomy" id="457570"/>
    <lineage>
        <taxon>Bacteria</taxon>
        <taxon>Bacillati</taxon>
        <taxon>Bacillota</taxon>
        <taxon>Clostridia</taxon>
        <taxon>Natranaerobiales</taxon>
        <taxon>Natranaerobiaceae</taxon>
        <taxon>Natranaerobius</taxon>
    </lineage>
</organism>
<accession>B2A8L9</accession>
<dbReference type="KEGG" id="nth:Nther_2338"/>